<dbReference type="SMART" id="SM00950">
    <property type="entry name" value="Piwi"/>
    <property type="match status" value="1"/>
</dbReference>
<comment type="caution">
    <text evidence="3">The sequence shown here is derived from an EMBL/GenBank/DDBJ whole genome shotgun (WGS) entry which is preliminary data.</text>
</comment>
<dbReference type="SUPFAM" id="SSF53098">
    <property type="entry name" value="Ribonuclease H-like"/>
    <property type="match status" value="1"/>
</dbReference>
<dbReference type="CDD" id="cd02846">
    <property type="entry name" value="PAZ_argonaute_like"/>
    <property type="match status" value="1"/>
</dbReference>
<evidence type="ECO:0000313" key="3">
    <source>
        <dbReference type="EMBL" id="KAL0578891.1"/>
    </source>
</evidence>
<dbReference type="Pfam" id="PF08699">
    <property type="entry name" value="ArgoL1"/>
    <property type="match status" value="1"/>
</dbReference>
<evidence type="ECO:0000313" key="4">
    <source>
        <dbReference type="Proteomes" id="UP001465976"/>
    </source>
</evidence>
<dbReference type="SMART" id="SM01163">
    <property type="entry name" value="DUF1785"/>
    <property type="match status" value="1"/>
</dbReference>
<gene>
    <name evidence="3" type="ORF">V5O48_003124</name>
</gene>
<sequence length="897" mass="99138">MAPRSSRSGSSQPRGGPLQAERGNQPASVRGAVQVGSQPANVVATVGVKRPGHGTAGRKIKLLTNACPIGIPQTLIHHYDVIAPTKDYPRPLALKLIDRLQRVTEPDLFKPLGVYDGKKNLFMPHNLDFGKDDSGKPIVSKSFDVAMPKADPAKPPTVYRITLSKAAVVNPEVLKRFVEGKQSEDEAVSTVVMVMNIVLGQEPKSKYPATSRSFFPGEVRKSVGHGLELQRGYFQSVRPAIGRVILNFDITTGLFYKSGTLIDVALDFFGLTDVRMLAPSNGLQGRHRHDLDMFVSGMIVKVWTADKKRQRSMRVEKLSMVGADEFTFDWKDHGETSVADYFRRSQNEALRFPKLICVITPRGETIPIEKCEVPEGQIARKQAPEPVVAEMVKFSQKRPDERMDAVKNGLNFIGHVQSEYVKNFGMTVNTEQLPMKIDARVLVPPKLEYGKGGKQVQVEPKLGSWNMMDTKLVDPKAIKRWALVILDQKGGRFGFGDEHAKTVVSDLTKWFGSVGMTVGPNILTHWGNGQQVSRELHFTVNEFKKILIRSNPKGDPAQVPEPDLIVVVLPDANNKAMYDEVKLFGDVQTGIPTQCLKASKCKRAKPDYWVNTALKANLKLGGIDVKPDASAMAAGGLCDPRAPTIVMGADVIHPPPRSTAPSYAAVVANVDSNVSKYVADTRMQESRVEIIDDLGGMVKRMLNDYMGFHMQMEGKTGTAAVPARLLFFRDGVSSGQYQEVKDRELQLIKDACKELNINPKITFIIVAKRHHFRFSPEPNAPRNNVDRSGNTVAGTVVDRDIVHPVEFDFYIQSHGGLLGTSRSAHYHVLHDDNKFSADGLQSLCYTLCHLFARSTKSITVPAPVAYADIACTRARASHHEGDFQPVHPKQARRTYFA</sequence>
<evidence type="ECO:0000259" key="2">
    <source>
        <dbReference type="PROSITE" id="PS50822"/>
    </source>
</evidence>
<dbReference type="InterPro" id="IPR032472">
    <property type="entry name" value="ArgoL2"/>
</dbReference>
<feature type="compositionally biased region" description="Low complexity" evidence="1">
    <location>
        <begin position="1"/>
        <end position="17"/>
    </location>
</feature>
<dbReference type="InterPro" id="IPR012337">
    <property type="entry name" value="RNaseH-like_sf"/>
</dbReference>
<reference evidence="3 4" key="1">
    <citation type="submission" date="2024-02" db="EMBL/GenBank/DDBJ databases">
        <title>A draft genome for the cacao thread blight pathogen Marasmius crinis-equi.</title>
        <authorList>
            <person name="Cohen S.P."/>
            <person name="Baruah I.K."/>
            <person name="Amoako-Attah I."/>
            <person name="Bukari Y."/>
            <person name="Meinhardt L.W."/>
            <person name="Bailey B.A."/>
        </authorList>
    </citation>
    <scope>NUCLEOTIDE SEQUENCE [LARGE SCALE GENOMIC DNA]</scope>
    <source>
        <strain evidence="3 4">GH-76</strain>
    </source>
</reference>
<dbReference type="Gene3D" id="3.30.420.10">
    <property type="entry name" value="Ribonuclease H-like superfamily/Ribonuclease H"/>
    <property type="match status" value="1"/>
</dbReference>
<feature type="domain" description="Piwi" evidence="2">
    <location>
        <begin position="564"/>
        <end position="879"/>
    </location>
</feature>
<feature type="region of interest" description="Disordered" evidence="1">
    <location>
        <begin position="1"/>
        <end position="36"/>
    </location>
</feature>
<dbReference type="Pfam" id="PF02171">
    <property type="entry name" value="Piwi"/>
    <property type="match status" value="1"/>
</dbReference>
<dbReference type="CDD" id="cd04657">
    <property type="entry name" value="Piwi_ago-like"/>
    <property type="match status" value="1"/>
</dbReference>
<dbReference type="InterPro" id="IPR036397">
    <property type="entry name" value="RNaseH_sf"/>
</dbReference>
<dbReference type="InterPro" id="IPR003165">
    <property type="entry name" value="Piwi"/>
</dbReference>
<dbReference type="InterPro" id="IPR036085">
    <property type="entry name" value="PAZ_dom_sf"/>
</dbReference>
<dbReference type="InterPro" id="IPR045246">
    <property type="entry name" value="Piwi_ago-like"/>
</dbReference>
<accession>A0ABR3FTS9</accession>
<dbReference type="PROSITE" id="PS50822">
    <property type="entry name" value="PIWI"/>
    <property type="match status" value="1"/>
</dbReference>
<dbReference type="InterPro" id="IPR003100">
    <property type="entry name" value="PAZ_dom"/>
</dbReference>
<dbReference type="Pfam" id="PF16486">
    <property type="entry name" value="ArgoN"/>
    <property type="match status" value="1"/>
</dbReference>
<dbReference type="Gene3D" id="2.170.260.10">
    <property type="entry name" value="paz domain"/>
    <property type="match status" value="1"/>
</dbReference>
<dbReference type="Pfam" id="PF02170">
    <property type="entry name" value="PAZ"/>
    <property type="match status" value="1"/>
</dbReference>
<dbReference type="Gene3D" id="3.40.50.2300">
    <property type="match status" value="1"/>
</dbReference>
<keyword evidence="4" id="KW-1185">Reference proteome</keyword>
<dbReference type="Proteomes" id="UP001465976">
    <property type="component" value="Unassembled WGS sequence"/>
</dbReference>
<protein>
    <recommendedName>
        <fullName evidence="2">Piwi domain-containing protein</fullName>
    </recommendedName>
</protein>
<dbReference type="PANTHER" id="PTHR22891">
    <property type="entry name" value="EUKARYOTIC TRANSLATION INITIATION FACTOR 2C"/>
    <property type="match status" value="1"/>
</dbReference>
<proteinExistence type="predicted"/>
<name>A0ABR3FTS9_9AGAR</name>
<dbReference type="InterPro" id="IPR014811">
    <property type="entry name" value="ArgoL1"/>
</dbReference>
<dbReference type="SUPFAM" id="SSF101690">
    <property type="entry name" value="PAZ domain"/>
    <property type="match status" value="1"/>
</dbReference>
<dbReference type="EMBL" id="JBAHYK010000080">
    <property type="protein sequence ID" value="KAL0578891.1"/>
    <property type="molecule type" value="Genomic_DNA"/>
</dbReference>
<organism evidence="3 4">
    <name type="scientific">Marasmius crinis-equi</name>
    <dbReference type="NCBI Taxonomy" id="585013"/>
    <lineage>
        <taxon>Eukaryota</taxon>
        <taxon>Fungi</taxon>
        <taxon>Dikarya</taxon>
        <taxon>Basidiomycota</taxon>
        <taxon>Agaricomycotina</taxon>
        <taxon>Agaricomycetes</taxon>
        <taxon>Agaricomycetidae</taxon>
        <taxon>Agaricales</taxon>
        <taxon>Marasmiineae</taxon>
        <taxon>Marasmiaceae</taxon>
        <taxon>Marasmius</taxon>
    </lineage>
</organism>
<dbReference type="Pfam" id="PF16488">
    <property type="entry name" value="ArgoL2"/>
    <property type="match status" value="1"/>
</dbReference>
<evidence type="ECO:0000256" key="1">
    <source>
        <dbReference type="SAM" id="MobiDB-lite"/>
    </source>
</evidence>
<dbReference type="InterPro" id="IPR032474">
    <property type="entry name" value="Argonaute_N"/>
</dbReference>